<evidence type="ECO:0000256" key="3">
    <source>
        <dbReference type="ARBA" id="ARBA00011952"/>
    </source>
</evidence>
<reference evidence="8" key="2">
    <citation type="submission" date="2021-05" db="EMBL/GenBank/DDBJ databases">
        <title>Protein family content uncovers lineage relationships and bacterial pathway maintenance mechanisms in DPANN archaea.</title>
        <authorList>
            <person name="Castelle C.J."/>
            <person name="Meheust R."/>
            <person name="Jaffe A.L."/>
            <person name="Seitz K."/>
            <person name="Gong X."/>
            <person name="Baker B.J."/>
            <person name="Banfield J.F."/>
        </authorList>
    </citation>
    <scope>NUCLEOTIDE SEQUENCE</scope>
    <source>
        <strain evidence="8">RIFCSPLOWO2_01_FULL_58_19</strain>
    </source>
</reference>
<sequence>MAFDLSQRSGLPLQLGEGFALEFGKDVSHAVMTPRRLLGMKHVLLDETVDQPDETYYMYRDVCLEADKDLFRGKGFRYDLTVVPGLMLGREFNKTYGHFHPLASAKCSYPEVYEVLNGQAHYLLQDRDHALVVEAVAGDKVLIPPNYGHVTINPGKETLVMSNLVERTFASEYEAYKEKRGGIYYETLQGWVENKKYLHHPSLRFLKAQAFPELGLGSEPLYKAFVAAPEKLEWLRKPEAFQERLLAAVK</sequence>
<dbReference type="GO" id="GO:0006094">
    <property type="term" value="P:gluconeogenesis"/>
    <property type="evidence" value="ECO:0007669"/>
    <property type="project" value="UniProtKB-KW"/>
</dbReference>
<dbReference type="EMBL" id="JAGVWE010000004">
    <property type="protein sequence ID" value="MBS3063019.1"/>
    <property type="molecule type" value="Genomic_DNA"/>
</dbReference>
<feature type="domain" description="Glucose-6-phosphate isomerase prokaryote" evidence="7">
    <location>
        <begin position="50"/>
        <end position="196"/>
    </location>
</feature>
<gene>
    <name evidence="8" type="ORF">J4203_04050</name>
</gene>
<dbReference type="InterPro" id="IPR014710">
    <property type="entry name" value="RmlC-like_jellyroll"/>
</dbReference>
<evidence type="ECO:0000256" key="4">
    <source>
        <dbReference type="ARBA" id="ARBA00022432"/>
    </source>
</evidence>
<dbReference type="CDD" id="cd02218">
    <property type="entry name" value="cupin_PGI"/>
    <property type="match status" value="1"/>
</dbReference>
<dbReference type="GO" id="GO:0005737">
    <property type="term" value="C:cytoplasm"/>
    <property type="evidence" value="ECO:0007669"/>
    <property type="project" value="InterPro"/>
</dbReference>
<comment type="pathway">
    <text evidence="1">Carbohydrate degradation; glycolysis; D-glyceraldehyde 3-phosphate and glycerone phosphate from D-glucose: step 2/4.</text>
</comment>
<keyword evidence="5" id="KW-0324">Glycolysis</keyword>
<dbReference type="InterPro" id="IPR011051">
    <property type="entry name" value="RmlC_Cupin_sf"/>
</dbReference>
<dbReference type="Proteomes" id="UP000678237">
    <property type="component" value="Unassembled WGS sequence"/>
</dbReference>
<reference evidence="8" key="1">
    <citation type="submission" date="2021-03" db="EMBL/GenBank/DDBJ databases">
        <authorList>
            <person name="Jaffe A."/>
        </authorList>
    </citation>
    <scope>NUCLEOTIDE SEQUENCE</scope>
    <source>
        <strain evidence="8">RIFCSPLOWO2_01_FULL_58_19</strain>
    </source>
</reference>
<dbReference type="EC" id="5.3.1.9" evidence="3"/>
<evidence type="ECO:0000256" key="2">
    <source>
        <dbReference type="ARBA" id="ARBA00006542"/>
    </source>
</evidence>
<protein>
    <recommendedName>
        <fullName evidence="3">glucose-6-phosphate isomerase</fullName>
        <ecNumber evidence="3">5.3.1.9</ecNumber>
    </recommendedName>
</protein>
<dbReference type="GO" id="GO:0004347">
    <property type="term" value="F:glucose-6-phosphate isomerase activity"/>
    <property type="evidence" value="ECO:0007669"/>
    <property type="project" value="UniProtKB-EC"/>
</dbReference>
<evidence type="ECO:0000313" key="8">
    <source>
        <dbReference type="EMBL" id="MBS3063019.1"/>
    </source>
</evidence>
<dbReference type="SUPFAM" id="SSF51182">
    <property type="entry name" value="RmlC-like cupins"/>
    <property type="match status" value="1"/>
</dbReference>
<evidence type="ECO:0000256" key="6">
    <source>
        <dbReference type="ARBA" id="ARBA00029321"/>
    </source>
</evidence>
<evidence type="ECO:0000256" key="5">
    <source>
        <dbReference type="ARBA" id="ARBA00023152"/>
    </source>
</evidence>
<name>A0A8T4LBL7_9ARCH</name>
<dbReference type="GO" id="GO:0006096">
    <property type="term" value="P:glycolytic process"/>
    <property type="evidence" value="ECO:0007669"/>
    <property type="project" value="UniProtKB-KW"/>
</dbReference>
<dbReference type="InterPro" id="IPR010551">
    <property type="entry name" value="G6P_isomerase_prok"/>
</dbReference>
<evidence type="ECO:0000256" key="1">
    <source>
        <dbReference type="ARBA" id="ARBA00004926"/>
    </source>
</evidence>
<accession>A0A8T4LBL7</accession>
<dbReference type="AlphaFoldDB" id="A0A8T4LBL7"/>
<keyword evidence="4" id="KW-0312">Gluconeogenesis</keyword>
<comment type="caution">
    <text evidence="8">The sequence shown here is derived from an EMBL/GenBank/DDBJ whole genome shotgun (WGS) entry which is preliminary data.</text>
</comment>
<keyword evidence="8" id="KW-0413">Isomerase</keyword>
<evidence type="ECO:0000259" key="7">
    <source>
        <dbReference type="Pfam" id="PF06560"/>
    </source>
</evidence>
<proteinExistence type="inferred from homology"/>
<dbReference type="Pfam" id="PF06560">
    <property type="entry name" value="GPI"/>
    <property type="match status" value="1"/>
</dbReference>
<comment type="catalytic activity">
    <reaction evidence="6">
        <text>alpha-D-glucose 6-phosphate = beta-D-fructose 6-phosphate</text>
        <dbReference type="Rhea" id="RHEA:11816"/>
        <dbReference type="ChEBI" id="CHEBI:57634"/>
        <dbReference type="ChEBI" id="CHEBI:58225"/>
        <dbReference type="EC" id="5.3.1.9"/>
    </reaction>
</comment>
<comment type="similarity">
    <text evidence="2">Belongs to the archaeal-type GPI family.</text>
</comment>
<organism evidence="8 9">
    <name type="scientific">Candidatus Iainarchaeum sp</name>
    <dbReference type="NCBI Taxonomy" id="3101447"/>
    <lineage>
        <taxon>Archaea</taxon>
        <taxon>Candidatus Iainarchaeota</taxon>
        <taxon>Candidatus Iainarchaeia</taxon>
        <taxon>Candidatus Iainarchaeales</taxon>
        <taxon>Candidatus Iainarchaeaceae</taxon>
        <taxon>Candidatus Iainarchaeum</taxon>
    </lineage>
</organism>
<evidence type="ECO:0000313" key="9">
    <source>
        <dbReference type="Proteomes" id="UP000678237"/>
    </source>
</evidence>
<dbReference type="Gene3D" id="2.60.120.10">
    <property type="entry name" value="Jelly Rolls"/>
    <property type="match status" value="1"/>
</dbReference>